<keyword evidence="2" id="KW-0479">Metal-binding</keyword>
<evidence type="ECO:0000259" key="5">
    <source>
        <dbReference type="PROSITE" id="PS51891"/>
    </source>
</evidence>
<dbReference type="PANTHER" id="PTHR33337">
    <property type="entry name" value="GFA DOMAIN-CONTAINING PROTEIN"/>
    <property type="match status" value="1"/>
</dbReference>
<feature type="domain" description="CENP-V/GFA" evidence="5">
    <location>
        <begin position="3"/>
        <end position="112"/>
    </location>
</feature>
<dbReference type="PROSITE" id="PS51891">
    <property type="entry name" value="CENP_V_GFA"/>
    <property type="match status" value="1"/>
</dbReference>
<accession>A0A5D0R8G7</accession>
<dbReference type="Pfam" id="PF04828">
    <property type="entry name" value="GFA"/>
    <property type="match status" value="1"/>
</dbReference>
<keyword evidence="4" id="KW-0456">Lyase</keyword>
<evidence type="ECO:0000313" key="7">
    <source>
        <dbReference type="Proteomes" id="UP000322080"/>
    </source>
</evidence>
<evidence type="ECO:0000256" key="4">
    <source>
        <dbReference type="ARBA" id="ARBA00023239"/>
    </source>
</evidence>
<dbReference type="GO" id="GO:0016846">
    <property type="term" value="F:carbon-sulfur lyase activity"/>
    <property type="evidence" value="ECO:0007669"/>
    <property type="project" value="InterPro"/>
</dbReference>
<dbReference type="GO" id="GO:0046872">
    <property type="term" value="F:metal ion binding"/>
    <property type="evidence" value="ECO:0007669"/>
    <property type="project" value="UniProtKB-KW"/>
</dbReference>
<evidence type="ECO:0000313" key="6">
    <source>
        <dbReference type="EMBL" id="TYB77792.1"/>
    </source>
</evidence>
<dbReference type="EMBL" id="VSIY01000015">
    <property type="protein sequence ID" value="TYB77792.1"/>
    <property type="molecule type" value="Genomic_DNA"/>
</dbReference>
<sequence>MKLTGRCLCGRVGFEVDGWVSQIQACHAERCRRATGGLFAPEIAASADGFRWVGDEGGVASYTAPILHEPPAYRRNFCKTCGSPLPVLLEGAGMVVLHAGLLDDCSGLQVFRHAFVDQRSACCQIDDDAPQFPGQPPVPGAGDIVP</sequence>
<evidence type="ECO:0000256" key="3">
    <source>
        <dbReference type="ARBA" id="ARBA00022833"/>
    </source>
</evidence>
<dbReference type="Proteomes" id="UP000322080">
    <property type="component" value="Unassembled WGS sequence"/>
</dbReference>
<dbReference type="Gene3D" id="3.90.1590.10">
    <property type="entry name" value="glutathione-dependent formaldehyde- activating enzyme (gfa)"/>
    <property type="match status" value="1"/>
</dbReference>
<name>A0A5D0R8G7_9RHOB</name>
<comment type="caution">
    <text evidence="6">The sequence shown here is derived from an EMBL/GenBank/DDBJ whole genome shotgun (WGS) entry which is preliminary data.</text>
</comment>
<proteinExistence type="inferred from homology"/>
<dbReference type="SUPFAM" id="SSF51316">
    <property type="entry name" value="Mss4-like"/>
    <property type="match status" value="1"/>
</dbReference>
<dbReference type="AlphaFoldDB" id="A0A5D0R8G7"/>
<dbReference type="PANTHER" id="PTHR33337:SF40">
    <property type="entry name" value="CENP-V_GFA DOMAIN-CONTAINING PROTEIN-RELATED"/>
    <property type="match status" value="1"/>
</dbReference>
<evidence type="ECO:0000256" key="2">
    <source>
        <dbReference type="ARBA" id="ARBA00022723"/>
    </source>
</evidence>
<dbReference type="InterPro" id="IPR006913">
    <property type="entry name" value="CENP-V/GFA"/>
</dbReference>
<reference evidence="6 7" key="1">
    <citation type="submission" date="2019-08" db="EMBL/GenBank/DDBJ databases">
        <title>Identification of a novel species of the genus Boseongicola.</title>
        <authorList>
            <person name="Zhang X.-Q."/>
        </authorList>
    </citation>
    <scope>NUCLEOTIDE SEQUENCE [LARGE SCALE GENOMIC DNA]</scope>
    <source>
        <strain evidence="6 7">HY14</strain>
    </source>
</reference>
<protein>
    <submittedName>
        <fullName evidence="6">GFA family protein</fullName>
    </submittedName>
</protein>
<gene>
    <name evidence="6" type="ORF">FVF75_16210</name>
</gene>
<keyword evidence="3" id="KW-0862">Zinc</keyword>
<keyword evidence="7" id="KW-1185">Reference proteome</keyword>
<dbReference type="RefSeq" id="WP_148379828.1">
    <property type="nucleotide sequence ID" value="NZ_VSIY01000015.1"/>
</dbReference>
<comment type="similarity">
    <text evidence="1">Belongs to the Gfa family.</text>
</comment>
<dbReference type="InterPro" id="IPR011057">
    <property type="entry name" value="Mss4-like_sf"/>
</dbReference>
<organism evidence="6 7">
    <name type="scientific">Maritimibacter fusiformis</name>
    <dbReference type="NCBI Taxonomy" id="2603819"/>
    <lineage>
        <taxon>Bacteria</taxon>
        <taxon>Pseudomonadati</taxon>
        <taxon>Pseudomonadota</taxon>
        <taxon>Alphaproteobacteria</taxon>
        <taxon>Rhodobacterales</taxon>
        <taxon>Roseobacteraceae</taxon>
        <taxon>Maritimibacter</taxon>
    </lineage>
</organism>
<evidence type="ECO:0000256" key="1">
    <source>
        <dbReference type="ARBA" id="ARBA00005495"/>
    </source>
</evidence>